<feature type="domain" description="RNA polymerase III subunit RPC82-related helix-turn-helix" evidence="7">
    <location>
        <begin position="7"/>
        <end position="64"/>
    </location>
</feature>
<evidence type="ECO:0000259" key="8">
    <source>
        <dbReference type="Pfam" id="PF22536"/>
    </source>
</evidence>
<protein>
    <recommendedName>
        <fullName evidence="5">DNA-directed RNA polymerase III subunit RPC3</fullName>
        <shortName evidence="5">RNA polymerase III subunit C3</shortName>
    </recommendedName>
</protein>
<reference evidence="9" key="1">
    <citation type="submission" date="2020-01" db="EMBL/GenBank/DDBJ databases">
        <title>Development of genomics and gene disruption for Polysphondylium violaceum indicates a role for the polyketide synthase stlB in stalk morphogenesis.</title>
        <authorList>
            <person name="Narita B."/>
            <person name="Kawabe Y."/>
            <person name="Kin K."/>
            <person name="Saito T."/>
            <person name="Gibbs R."/>
            <person name="Kuspa A."/>
            <person name="Muzny D."/>
            <person name="Queller D."/>
            <person name="Richards S."/>
            <person name="Strassman J."/>
            <person name="Sucgang R."/>
            <person name="Worley K."/>
            <person name="Schaap P."/>
        </authorList>
    </citation>
    <scope>NUCLEOTIDE SEQUENCE</scope>
    <source>
        <strain evidence="9">QSvi11</strain>
    </source>
</reference>
<comment type="function">
    <text evidence="5">DNA-dependent RNA polymerase catalyzes the transcription of DNA into RNA using the four ribonucleoside triphosphates as substrates. Specific core component of RNA polymerase III which synthesizes small RNAs, such as 5S rRNA and tRNAs.</text>
</comment>
<feature type="compositionally biased region" description="Low complexity" evidence="6">
    <location>
        <begin position="269"/>
        <end position="292"/>
    </location>
</feature>
<dbReference type="EMBL" id="AJWJ01000229">
    <property type="protein sequence ID" value="KAF2073065.1"/>
    <property type="molecule type" value="Genomic_DNA"/>
</dbReference>
<name>A0A8J4UYL3_9MYCE</name>
<evidence type="ECO:0000313" key="10">
    <source>
        <dbReference type="Proteomes" id="UP000695562"/>
    </source>
</evidence>
<evidence type="ECO:0000256" key="1">
    <source>
        <dbReference type="ARBA" id="ARBA00004123"/>
    </source>
</evidence>
<evidence type="ECO:0000256" key="4">
    <source>
        <dbReference type="ARBA" id="ARBA00023242"/>
    </source>
</evidence>
<keyword evidence="4 5" id="KW-0539">Nucleus</keyword>
<dbReference type="Pfam" id="PF08221">
    <property type="entry name" value="HTH_9"/>
    <property type="match status" value="1"/>
</dbReference>
<evidence type="ECO:0000313" key="9">
    <source>
        <dbReference type="EMBL" id="KAF2073065.1"/>
    </source>
</evidence>
<keyword evidence="2 5" id="KW-0240">DNA-directed RNA polymerase</keyword>
<dbReference type="Gene3D" id="1.10.10.10">
    <property type="entry name" value="Winged helix-like DNA-binding domain superfamily/Winged helix DNA-binding domain"/>
    <property type="match status" value="4"/>
</dbReference>
<dbReference type="AlphaFoldDB" id="A0A8J4UYL3"/>
<dbReference type="GO" id="GO:0005666">
    <property type="term" value="C:RNA polymerase III complex"/>
    <property type="evidence" value="ECO:0007669"/>
    <property type="project" value="UniProtKB-UniRule"/>
</dbReference>
<dbReference type="InterPro" id="IPR036388">
    <property type="entry name" value="WH-like_DNA-bd_sf"/>
</dbReference>
<comment type="subunit">
    <text evidence="5">Component of the RNA polymerase III (Pol III) complex consisting of 17 subunits.</text>
</comment>
<dbReference type="Pfam" id="PF22536">
    <property type="entry name" value="WHD_POLR3C"/>
    <property type="match status" value="1"/>
</dbReference>
<dbReference type="InterPro" id="IPR039748">
    <property type="entry name" value="RPC3"/>
</dbReference>
<dbReference type="Proteomes" id="UP000695562">
    <property type="component" value="Unassembled WGS sequence"/>
</dbReference>
<accession>A0A8J4UYL3</accession>
<comment type="similarity">
    <text evidence="5">Belongs to the eukaryotic RPC3/POLR3C RNA polymerase subunit family.</text>
</comment>
<dbReference type="InterPro" id="IPR013197">
    <property type="entry name" value="RNA_pol_III_RPC82-rel_HTH"/>
</dbReference>
<dbReference type="GO" id="GO:0003697">
    <property type="term" value="F:single-stranded DNA binding"/>
    <property type="evidence" value="ECO:0007669"/>
    <property type="project" value="UniProtKB-UniRule"/>
</dbReference>
<evidence type="ECO:0000256" key="5">
    <source>
        <dbReference type="RuleBase" id="RU367076"/>
    </source>
</evidence>
<evidence type="ECO:0000259" key="7">
    <source>
        <dbReference type="Pfam" id="PF08221"/>
    </source>
</evidence>
<comment type="caution">
    <text evidence="9">The sequence shown here is derived from an EMBL/GenBank/DDBJ whole genome shotgun (WGS) entry which is preliminary data.</text>
</comment>
<sequence length="644" mass="73286">MYEQKVAIDVVKESFGDDVAKVYEFLVLRGKSSLKIIVQSVEGLKLKRIKECLIILIQHNLVSYEEFLIQLTKDERAKLEPNDPLPTDSIYEANLKNAIHRIRFTKFIHFIKASRGDDYSIVIEELIENGRLTMDQIINQSCAFYNSQYPERFENDLSKKFEEIFTHLIMDQFIMRAPKPKPQSDTEVTTALNKEVKNNSKNNQKQKEIDPFSLPAAFSSTGPLTDVNIIPNPAISISVETASRGSTPGSSSPTTPSKPGNHAKKTSAKKAAALLAEKNAAAAAATTTTTTTGKKRKNQESTTPEDSFPDVLMLAEGGSVDINNSEFQPTQKKRNGLEYTISSHEDDQQKLINDEKKVLWMVNYEQFITEFKLKACYDYVVEKNNVQSGQLFMAMIKLCKKSIRSNSDTLTSCVYGENILGQYNEHLEENTRMDKLQFEKYLTLMQASRPSIVTKMQTKSKQSTSTDLGAYQVNIGNIIGVVKQKLVESIIKQRFGDNGLRVFKLLLIKNLLEPKQIADMAMIPIKECKTLLFNMMQKSIIRLQEVPRSSDHFANRTFYLFFVDMNTIIRNSIDDIFKSIHNTRQRLIYELAPHKDILSKMESLDEETMNPDQSKIVKKVTRVNEILTTVILNLDNDLLQLYSF</sequence>
<feature type="region of interest" description="Disordered" evidence="6">
    <location>
        <begin position="241"/>
        <end position="310"/>
    </location>
</feature>
<evidence type="ECO:0000256" key="6">
    <source>
        <dbReference type="SAM" id="MobiDB-lite"/>
    </source>
</evidence>
<feature type="domain" description="DNA-directed RNA polymerase III subunit RPC3 winged-helix" evidence="8">
    <location>
        <begin position="487"/>
        <end position="563"/>
    </location>
</feature>
<keyword evidence="10" id="KW-1185">Reference proteome</keyword>
<dbReference type="OrthoDB" id="272392at2759"/>
<evidence type="ECO:0000256" key="2">
    <source>
        <dbReference type="ARBA" id="ARBA00022478"/>
    </source>
</evidence>
<keyword evidence="3 5" id="KW-0804">Transcription</keyword>
<evidence type="ECO:0000256" key="3">
    <source>
        <dbReference type="ARBA" id="ARBA00023163"/>
    </source>
</evidence>
<comment type="subcellular location">
    <subcellularLocation>
        <location evidence="1 5">Nucleus</location>
    </subcellularLocation>
</comment>
<dbReference type="PANTHER" id="PTHR12949:SF0">
    <property type="entry name" value="DNA-DIRECTED RNA POLYMERASE III SUBUNIT RPC3"/>
    <property type="match status" value="1"/>
</dbReference>
<organism evidence="9 10">
    <name type="scientific">Polysphondylium violaceum</name>
    <dbReference type="NCBI Taxonomy" id="133409"/>
    <lineage>
        <taxon>Eukaryota</taxon>
        <taxon>Amoebozoa</taxon>
        <taxon>Evosea</taxon>
        <taxon>Eumycetozoa</taxon>
        <taxon>Dictyostelia</taxon>
        <taxon>Dictyosteliales</taxon>
        <taxon>Dictyosteliaceae</taxon>
        <taxon>Polysphondylium</taxon>
    </lineage>
</organism>
<gene>
    <name evidence="9" type="ORF">CYY_005620</name>
</gene>
<feature type="compositionally biased region" description="Low complexity" evidence="6">
    <location>
        <begin position="243"/>
        <end position="260"/>
    </location>
</feature>
<dbReference type="PANTHER" id="PTHR12949">
    <property type="entry name" value="RNA POLYMERASE III DNA DIRECTED -RELATED"/>
    <property type="match status" value="1"/>
</dbReference>
<dbReference type="InterPro" id="IPR055207">
    <property type="entry name" value="POLR3C_WHD"/>
</dbReference>
<dbReference type="FunFam" id="1.10.10.10:FF:000420">
    <property type="entry name" value="RNA polymerase III subunit, putative"/>
    <property type="match status" value="1"/>
</dbReference>
<proteinExistence type="inferred from homology"/>